<reference evidence="2 3" key="1">
    <citation type="submission" date="2020-08" db="EMBL/GenBank/DDBJ databases">
        <title>Genomic Encyclopedia of Type Strains, Phase III (KMG-III): the genomes of soil and plant-associated and newly described type strains.</title>
        <authorList>
            <person name="Whitman W."/>
        </authorList>
    </citation>
    <scope>NUCLEOTIDE SEQUENCE [LARGE SCALE GENOMIC DNA]</scope>
    <source>
        <strain evidence="2 3">CECT 8803</strain>
    </source>
</reference>
<dbReference type="RefSeq" id="WP_183416291.1">
    <property type="nucleotide sequence ID" value="NZ_JACHXA010000004.1"/>
</dbReference>
<dbReference type="AlphaFoldDB" id="A0A839SWZ5"/>
<keyword evidence="1" id="KW-0812">Transmembrane</keyword>
<gene>
    <name evidence="2" type="ORF">FHR98_001750</name>
</gene>
<proteinExistence type="predicted"/>
<dbReference type="Proteomes" id="UP000581135">
    <property type="component" value="Unassembled WGS sequence"/>
</dbReference>
<evidence type="ECO:0000313" key="3">
    <source>
        <dbReference type="Proteomes" id="UP000581135"/>
    </source>
</evidence>
<feature type="transmembrane region" description="Helical" evidence="1">
    <location>
        <begin position="22"/>
        <end position="46"/>
    </location>
</feature>
<dbReference type="EMBL" id="JACHXA010000004">
    <property type="protein sequence ID" value="MBB3065463.1"/>
    <property type="molecule type" value="Genomic_DNA"/>
</dbReference>
<protein>
    <submittedName>
        <fullName evidence="2">Uncharacterized protein</fullName>
    </submittedName>
</protein>
<evidence type="ECO:0000313" key="2">
    <source>
        <dbReference type="EMBL" id="MBB3065463.1"/>
    </source>
</evidence>
<sequence>MAEEFGQSGAAKKKRRSASAVWVRRVALALLIPVLLLTALLLLPIVPFTPYCDDIRYNRETGDYSYQRPVDWELSEDFLSALGEYLVDQDYYYIRLGNRFFVPFSLYIQLNDPPLIKFHLEDFYIEPITYFLNRNDEITSNVIFFLLKKKLDDSVYPQDMTPFGGPEKKIYYTECKFMPLVTKPGVFD</sequence>
<keyword evidence="1" id="KW-1133">Transmembrane helix</keyword>
<evidence type="ECO:0000256" key="1">
    <source>
        <dbReference type="SAM" id="Phobius"/>
    </source>
</evidence>
<keyword evidence="1" id="KW-0472">Membrane</keyword>
<keyword evidence="3" id="KW-1185">Reference proteome</keyword>
<organism evidence="2 3">
    <name type="scientific">Limibacillus halophilus</name>
    <dbReference type="NCBI Taxonomy" id="1579333"/>
    <lineage>
        <taxon>Bacteria</taxon>
        <taxon>Pseudomonadati</taxon>
        <taxon>Pseudomonadota</taxon>
        <taxon>Alphaproteobacteria</taxon>
        <taxon>Rhodospirillales</taxon>
        <taxon>Rhodovibrionaceae</taxon>
        <taxon>Limibacillus</taxon>
    </lineage>
</organism>
<name>A0A839SWZ5_9PROT</name>
<comment type="caution">
    <text evidence="2">The sequence shown here is derived from an EMBL/GenBank/DDBJ whole genome shotgun (WGS) entry which is preliminary data.</text>
</comment>
<accession>A0A839SWZ5</accession>